<keyword evidence="3" id="KW-0812">Transmembrane</keyword>
<feature type="region of interest" description="Disordered" evidence="2">
    <location>
        <begin position="1"/>
        <end position="36"/>
    </location>
</feature>
<evidence type="ECO:0000256" key="3">
    <source>
        <dbReference type="SAM" id="Phobius"/>
    </source>
</evidence>
<dbReference type="PANTHER" id="PTHR31860:SF5">
    <property type="entry name" value="ARGH (DUF639)"/>
    <property type="match status" value="1"/>
</dbReference>
<dbReference type="PANTHER" id="PTHR31860">
    <property type="entry name" value="HEAT-INDUCIBLE TRANSCRIPTION REPRESSOR (DUF639)-RELATED"/>
    <property type="match status" value="1"/>
</dbReference>
<evidence type="ECO:0000256" key="1">
    <source>
        <dbReference type="SAM" id="Coils"/>
    </source>
</evidence>
<evidence type="ECO:0000313" key="4">
    <source>
        <dbReference type="EMBL" id="OWM73184.1"/>
    </source>
</evidence>
<dbReference type="Pfam" id="PF04842">
    <property type="entry name" value="DUF639"/>
    <property type="match status" value="1"/>
</dbReference>
<accession>A0A218WK24</accession>
<dbReference type="InterPro" id="IPR006927">
    <property type="entry name" value="DUF639"/>
</dbReference>
<dbReference type="EMBL" id="MTKT01003953">
    <property type="protein sequence ID" value="OWM73184.1"/>
    <property type="molecule type" value="Genomic_DNA"/>
</dbReference>
<feature type="transmembrane region" description="Helical" evidence="3">
    <location>
        <begin position="641"/>
        <end position="669"/>
    </location>
</feature>
<keyword evidence="3" id="KW-1133">Transmembrane helix</keyword>
<gene>
    <name evidence="4" type="ORF">CDL15_Pgr001298</name>
</gene>
<proteinExistence type="predicted"/>
<evidence type="ECO:0000313" key="5">
    <source>
        <dbReference type="Proteomes" id="UP000197138"/>
    </source>
</evidence>
<evidence type="ECO:0008006" key="6">
    <source>
        <dbReference type="Google" id="ProtNLM"/>
    </source>
</evidence>
<sequence>MHSVKSSTVARRALRCREKERQTVKPKHRMSGGGSTMMMKRKHLSAVANDVVQRCALKIGTSVERLEEEFAAEWRAESSGYSRKFVEVCSSKALSKMCEHVGENFTDGSFSRLTYDMMLAWEMPSSSDEEAAMECVGKEKEEKKRLMKVPQENDEVPLFYSDLMPLLVDHEPDVGEDAFVWLGSLFPLVADVVNGRFTFETLTAPTASRLHFPAYDKFLKEIDQCIKHLQKQENPKAVELAEDEFILHVEGTVSSQRVVRHIGGTSWPGRLTLTNYALYFEASGVINYEDAVKIDLSKDKEGTVRPAATGPWGAPLFDKAMAYESPELSEGFILEFPEITSSTRRDHWLALTKEIMLMHRFLSKFKVEHPTQVWEVHSRTILSIIRLHAAREMLRISPPLPMKFLIFSLFDELPKGDIVLEELADSLKKDGVRQPCSASSILKTVNMLGSLDSVSIVKEEIKDYEGTSSGGPERDYSLLNTAINQVREEAEEVEIAKATVEGLKDEGIGDSAMVLMELLKPLTGALPWLQETLTWERPVTTLAVLCITILVLYEEWVNKAVAAFSLWLVVKMLQARKRRSRHWQDEIVVCTASEQSTMESIVSAQKGLQTVHAVVQAANIALLKLWSIFVSRAPKHADAVMVALSVSAMVLAVIPLKYILMGVTVYSFAMNSRMGKHIESDRGNRRLKEWWDSIPVVPVRVVDKAENCPKK</sequence>
<evidence type="ECO:0000256" key="2">
    <source>
        <dbReference type="SAM" id="MobiDB-lite"/>
    </source>
</evidence>
<dbReference type="AlphaFoldDB" id="A0A218WK24"/>
<name>A0A218WK24_PUNGR</name>
<comment type="caution">
    <text evidence="4">The sequence shown here is derived from an EMBL/GenBank/DDBJ whole genome shotgun (WGS) entry which is preliminary data.</text>
</comment>
<reference evidence="5" key="1">
    <citation type="journal article" date="2017" name="Plant J.">
        <title>The pomegranate (Punica granatum L.) genome and the genomics of punicalagin biosynthesis.</title>
        <authorList>
            <person name="Qin G."/>
            <person name="Xu C."/>
            <person name="Ming R."/>
            <person name="Tang H."/>
            <person name="Guyot R."/>
            <person name="Kramer E.M."/>
            <person name="Hu Y."/>
            <person name="Yi X."/>
            <person name="Qi Y."/>
            <person name="Xu X."/>
            <person name="Gao Z."/>
            <person name="Pan H."/>
            <person name="Jian J."/>
            <person name="Tian Y."/>
            <person name="Yue Z."/>
            <person name="Xu Y."/>
        </authorList>
    </citation>
    <scope>NUCLEOTIDE SEQUENCE [LARGE SCALE GENOMIC DNA]</scope>
    <source>
        <strain evidence="5">cv. Dabenzi</strain>
    </source>
</reference>
<dbReference type="Proteomes" id="UP000197138">
    <property type="component" value="Unassembled WGS sequence"/>
</dbReference>
<keyword evidence="1" id="KW-0175">Coiled coil</keyword>
<feature type="coiled-coil region" evidence="1">
    <location>
        <begin position="476"/>
        <end position="506"/>
    </location>
</feature>
<keyword evidence="3" id="KW-0472">Membrane</keyword>
<organism evidence="4 5">
    <name type="scientific">Punica granatum</name>
    <name type="common">Pomegranate</name>
    <dbReference type="NCBI Taxonomy" id="22663"/>
    <lineage>
        <taxon>Eukaryota</taxon>
        <taxon>Viridiplantae</taxon>
        <taxon>Streptophyta</taxon>
        <taxon>Embryophyta</taxon>
        <taxon>Tracheophyta</taxon>
        <taxon>Spermatophyta</taxon>
        <taxon>Magnoliopsida</taxon>
        <taxon>eudicotyledons</taxon>
        <taxon>Gunneridae</taxon>
        <taxon>Pentapetalae</taxon>
        <taxon>rosids</taxon>
        <taxon>malvids</taxon>
        <taxon>Myrtales</taxon>
        <taxon>Lythraceae</taxon>
        <taxon>Punica</taxon>
    </lineage>
</organism>
<protein>
    <recommendedName>
        <fullName evidence="6">DUF639 domain-containing protein</fullName>
    </recommendedName>
</protein>